<dbReference type="Pfam" id="PF20040">
    <property type="entry name" value="DUF6442"/>
    <property type="match status" value="1"/>
</dbReference>
<sequence>QIELAEKLGITDRAVSKWESGRSMPDLSLLQPLSHVLEIDVNDLLNGEIISGDTYRKKSGENLISLAELNRLKSFRYGYIGFYPLAILLLIYCLIKHIESAGILSLIVVYSTAVYYFRYRTAKDVMSLIIVICGIIGTAGCLAGFLLQTW</sequence>
<comment type="caution">
    <text evidence="4">The sequence shown here is derived from an EMBL/GenBank/DDBJ whole genome shotgun (WGS) entry which is preliminary data.</text>
</comment>
<dbReference type="InterPro" id="IPR045620">
    <property type="entry name" value="DUF6442"/>
</dbReference>
<dbReference type="Proteomes" id="UP000823909">
    <property type="component" value="Unassembled WGS sequence"/>
</dbReference>
<dbReference type="CDD" id="cd00093">
    <property type="entry name" value="HTH_XRE"/>
    <property type="match status" value="1"/>
</dbReference>
<dbReference type="GO" id="GO:0003677">
    <property type="term" value="F:DNA binding"/>
    <property type="evidence" value="ECO:0007669"/>
    <property type="project" value="UniProtKB-KW"/>
</dbReference>
<keyword evidence="1" id="KW-0238">DNA-binding</keyword>
<keyword evidence="2" id="KW-0812">Transmembrane</keyword>
<keyword evidence="2" id="KW-0472">Membrane</keyword>
<accession>A0A9D2RDX9</accession>
<name>A0A9D2RDX9_9FIRM</name>
<evidence type="ECO:0000313" key="4">
    <source>
        <dbReference type="EMBL" id="HJD41862.1"/>
    </source>
</evidence>
<evidence type="ECO:0000313" key="5">
    <source>
        <dbReference type="Proteomes" id="UP000823909"/>
    </source>
</evidence>
<dbReference type="EMBL" id="DWUU01000019">
    <property type="protein sequence ID" value="HJD41862.1"/>
    <property type="molecule type" value="Genomic_DNA"/>
</dbReference>
<evidence type="ECO:0000259" key="3">
    <source>
        <dbReference type="PROSITE" id="PS50943"/>
    </source>
</evidence>
<dbReference type="PANTHER" id="PTHR46558">
    <property type="entry name" value="TRACRIPTIONAL REGULATORY PROTEIN-RELATED-RELATED"/>
    <property type="match status" value="1"/>
</dbReference>
<feature type="transmembrane region" description="Helical" evidence="2">
    <location>
        <begin position="102"/>
        <end position="119"/>
    </location>
</feature>
<organism evidence="4 5">
    <name type="scientific">Candidatus Mediterraneibacter quadrami</name>
    <dbReference type="NCBI Taxonomy" id="2838684"/>
    <lineage>
        <taxon>Bacteria</taxon>
        <taxon>Bacillati</taxon>
        <taxon>Bacillota</taxon>
        <taxon>Clostridia</taxon>
        <taxon>Lachnospirales</taxon>
        <taxon>Lachnospiraceae</taxon>
        <taxon>Mediterraneibacter</taxon>
    </lineage>
</organism>
<dbReference type="Gene3D" id="1.10.260.40">
    <property type="entry name" value="lambda repressor-like DNA-binding domains"/>
    <property type="match status" value="1"/>
</dbReference>
<dbReference type="SUPFAM" id="SSF47413">
    <property type="entry name" value="lambda repressor-like DNA-binding domains"/>
    <property type="match status" value="1"/>
</dbReference>
<dbReference type="Pfam" id="PF01381">
    <property type="entry name" value="HTH_3"/>
    <property type="match status" value="1"/>
</dbReference>
<feature type="transmembrane region" description="Helical" evidence="2">
    <location>
        <begin position="77"/>
        <end position="95"/>
    </location>
</feature>
<feature type="transmembrane region" description="Helical" evidence="2">
    <location>
        <begin position="125"/>
        <end position="147"/>
    </location>
</feature>
<evidence type="ECO:0000256" key="1">
    <source>
        <dbReference type="ARBA" id="ARBA00023125"/>
    </source>
</evidence>
<reference evidence="4" key="1">
    <citation type="journal article" date="2021" name="PeerJ">
        <title>Extensive microbial diversity within the chicken gut microbiome revealed by metagenomics and culture.</title>
        <authorList>
            <person name="Gilroy R."/>
            <person name="Ravi A."/>
            <person name="Getino M."/>
            <person name="Pursley I."/>
            <person name="Horton D.L."/>
            <person name="Alikhan N.F."/>
            <person name="Baker D."/>
            <person name="Gharbi K."/>
            <person name="Hall N."/>
            <person name="Watson M."/>
            <person name="Adriaenssens E.M."/>
            <person name="Foster-Nyarko E."/>
            <person name="Jarju S."/>
            <person name="Secka A."/>
            <person name="Antonio M."/>
            <person name="Oren A."/>
            <person name="Chaudhuri R.R."/>
            <person name="La Ragione R."/>
            <person name="Hildebrand F."/>
            <person name="Pallen M.J."/>
        </authorList>
    </citation>
    <scope>NUCLEOTIDE SEQUENCE</scope>
    <source>
        <strain evidence="4">ChiBcec15-3976</strain>
    </source>
</reference>
<feature type="non-terminal residue" evidence="4">
    <location>
        <position position="1"/>
    </location>
</feature>
<evidence type="ECO:0000256" key="2">
    <source>
        <dbReference type="SAM" id="Phobius"/>
    </source>
</evidence>
<dbReference type="AlphaFoldDB" id="A0A9D2RDX9"/>
<gene>
    <name evidence="4" type="ORF">H9910_02470</name>
</gene>
<feature type="domain" description="HTH cro/C1-type" evidence="3">
    <location>
        <begin position="1"/>
        <end position="44"/>
    </location>
</feature>
<reference evidence="4" key="2">
    <citation type="submission" date="2021-04" db="EMBL/GenBank/DDBJ databases">
        <authorList>
            <person name="Gilroy R."/>
        </authorList>
    </citation>
    <scope>NUCLEOTIDE SEQUENCE</scope>
    <source>
        <strain evidence="4">ChiBcec15-3976</strain>
    </source>
</reference>
<dbReference type="PROSITE" id="PS50943">
    <property type="entry name" value="HTH_CROC1"/>
    <property type="match status" value="1"/>
</dbReference>
<dbReference type="PANTHER" id="PTHR46558:SF4">
    <property type="entry name" value="DNA-BIDING PHAGE PROTEIN"/>
    <property type="match status" value="1"/>
</dbReference>
<dbReference type="InterPro" id="IPR001387">
    <property type="entry name" value="Cro/C1-type_HTH"/>
</dbReference>
<proteinExistence type="predicted"/>
<keyword evidence="2" id="KW-1133">Transmembrane helix</keyword>
<protein>
    <submittedName>
        <fullName evidence="4">Helix-turn-helix transcriptional regulator</fullName>
    </submittedName>
</protein>
<dbReference type="InterPro" id="IPR010982">
    <property type="entry name" value="Lambda_DNA-bd_dom_sf"/>
</dbReference>